<dbReference type="NCBIfam" id="NF006134">
    <property type="entry name" value="PRK08279.1"/>
    <property type="match status" value="1"/>
</dbReference>
<dbReference type="Pfam" id="PF00501">
    <property type="entry name" value="AMP-binding"/>
    <property type="match status" value="1"/>
</dbReference>
<evidence type="ECO:0000313" key="6">
    <source>
        <dbReference type="EMBL" id="CAH0991956.1"/>
    </source>
</evidence>
<keyword evidence="3" id="KW-0547">Nucleotide-binding</keyword>
<sequence>MTTVTREQTQQKLNKLSAATMAHTPLQRYTVADRLEQQAVTFADRPFLIEGNVCLTYAEVNARVNQLANAAQQCGLIAGDVAAVMMDNRIEFFLVWLGLAKLGVTAALLNTNVTGKALAHAFEATDAKALFIGDECLAALSSVELQPGQLSLHRIAAKPVQTLAKDHELTDFLALADSACRDNLPALLRQSIVGETSVFYVFTSGTTGLPKAAKVSHMKWLGVGDGMRDMLEYDSNDVFYCVLPLYHGAAGMSLTSTALASGSSIVVRRRFSVSQFWPEVRKYNVTVCQYIGEICRYLINQAPSEDDKHHNLRKMMGAGLGADMWQAFTERFGIEHIYEGWSATEANTSLINVDNKIGSCGRLPFADKTNAQLVKYDVEADDYCRDSNGFMIPCQPGETGEMIGMILDIPNVGAGRFEGYTSAEATNKKILRGVFSEGDSWWSSGDLLRRDADGYYYFIDRIGDTYRWKSENVSTQEVSQALADFSGLEMLNIYGVRVPGQEGRAGMAAVVMQPGVDFEPRRFYQLTEQRLPRYAAPLFVRLSQQADMTATFKLRKVDLQRQGYSAESIDEPLFVRDDHSATYQPLTTAVLEQLQIAVFEA</sequence>
<evidence type="ECO:0000256" key="4">
    <source>
        <dbReference type="ARBA" id="ARBA00022840"/>
    </source>
</evidence>
<dbReference type="PANTHER" id="PTHR43107:SF15">
    <property type="entry name" value="FATTY ACID TRANSPORT PROTEIN 3, ISOFORM A"/>
    <property type="match status" value="1"/>
</dbReference>
<dbReference type="Gene3D" id="3.30.300.30">
    <property type="match status" value="1"/>
</dbReference>
<dbReference type="Proteomes" id="UP000838100">
    <property type="component" value="Unassembled WGS sequence"/>
</dbReference>
<evidence type="ECO:0000256" key="2">
    <source>
        <dbReference type="ARBA" id="ARBA00022598"/>
    </source>
</evidence>
<dbReference type="InterPro" id="IPR045851">
    <property type="entry name" value="AMP-bd_C_sf"/>
</dbReference>
<feature type="domain" description="AMP-dependent synthetase/ligase" evidence="5">
    <location>
        <begin position="35"/>
        <end position="385"/>
    </location>
</feature>
<dbReference type="PROSITE" id="PS00455">
    <property type="entry name" value="AMP_BINDING"/>
    <property type="match status" value="1"/>
</dbReference>
<comment type="caution">
    <text evidence="6">The sequence shown here is derived from an EMBL/GenBank/DDBJ whole genome shotgun (WGS) entry which is preliminary data.</text>
</comment>
<dbReference type="GO" id="GO:0016874">
    <property type="term" value="F:ligase activity"/>
    <property type="evidence" value="ECO:0007669"/>
    <property type="project" value="UniProtKB-KW"/>
</dbReference>
<dbReference type="InterPro" id="IPR000873">
    <property type="entry name" value="AMP-dep_synth/lig_dom"/>
</dbReference>
<evidence type="ECO:0000313" key="7">
    <source>
        <dbReference type="Proteomes" id="UP000838100"/>
    </source>
</evidence>
<name>A0ABM9AG08_9GAMM</name>
<keyword evidence="7" id="KW-1185">Reference proteome</keyword>
<dbReference type="InterPro" id="IPR020845">
    <property type="entry name" value="AMP-binding_CS"/>
</dbReference>
<dbReference type="EMBL" id="CAKLPX010000002">
    <property type="protein sequence ID" value="CAH0991956.1"/>
    <property type="molecule type" value="Genomic_DNA"/>
</dbReference>
<dbReference type="PANTHER" id="PTHR43107">
    <property type="entry name" value="LONG-CHAIN FATTY ACID TRANSPORT PROTEIN"/>
    <property type="match status" value="1"/>
</dbReference>
<protein>
    <submittedName>
        <fullName evidence="6">Crotonobetaine/carnitine--CoA ligase</fullName>
        <ecNumber evidence="6">6.2.1.48</ecNumber>
    </submittedName>
</protein>
<organism evidence="6 7">
    <name type="scientific">Sinobacterium norvegicum</name>
    <dbReference type="NCBI Taxonomy" id="1641715"/>
    <lineage>
        <taxon>Bacteria</taxon>
        <taxon>Pseudomonadati</taxon>
        <taxon>Pseudomonadota</taxon>
        <taxon>Gammaproteobacteria</taxon>
        <taxon>Cellvibrionales</taxon>
        <taxon>Spongiibacteraceae</taxon>
        <taxon>Sinobacterium</taxon>
    </lineage>
</organism>
<evidence type="ECO:0000256" key="3">
    <source>
        <dbReference type="ARBA" id="ARBA00022741"/>
    </source>
</evidence>
<evidence type="ECO:0000259" key="5">
    <source>
        <dbReference type="Pfam" id="PF00501"/>
    </source>
</evidence>
<evidence type="ECO:0000256" key="1">
    <source>
        <dbReference type="ARBA" id="ARBA00006432"/>
    </source>
</evidence>
<accession>A0ABM9AG08</accession>
<dbReference type="SUPFAM" id="SSF56801">
    <property type="entry name" value="Acetyl-CoA synthetase-like"/>
    <property type="match status" value="1"/>
</dbReference>
<reference evidence="6" key="1">
    <citation type="submission" date="2021-12" db="EMBL/GenBank/DDBJ databases">
        <authorList>
            <person name="Rodrigo-Torres L."/>
            <person name="Arahal R. D."/>
            <person name="Lucena T."/>
        </authorList>
    </citation>
    <scope>NUCLEOTIDE SEQUENCE</scope>
    <source>
        <strain evidence="6">CECT 8267</strain>
    </source>
</reference>
<keyword evidence="4" id="KW-0067">ATP-binding</keyword>
<keyword evidence="2 6" id="KW-0436">Ligase</keyword>
<comment type="similarity">
    <text evidence="1">Belongs to the ATP-dependent AMP-binding enzyme family.</text>
</comment>
<dbReference type="EC" id="6.2.1.48" evidence="6"/>
<gene>
    <name evidence="6" type="primary">caiC_2</name>
    <name evidence="6" type="ORF">SIN8267_02071</name>
</gene>
<dbReference type="Gene3D" id="3.40.50.12780">
    <property type="entry name" value="N-terminal domain of ligase-like"/>
    <property type="match status" value="1"/>
</dbReference>
<dbReference type="InterPro" id="IPR042099">
    <property type="entry name" value="ANL_N_sf"/>
</dbReference>
<proteinExistence type="inferred from homology"/>